<evidence type="ECO:0000256" key="2">
    <source>
        <dbReference type="ARBA" id="ARBA00010846"/>
    </source>
</evidence>
<dbReference type="InterPro" id="IPR045005">
    <property type="entry name" value="BPM1-6"/>
</dbReference>
<dbReference type="EMBL" id="DP000086">
    <property type="protein sequence ID" value="AAP53916.1"/>
    <property type="molecule type" value="Genomic_DNA"/>
</dbReference>
<accession>Q7XE74</accession>
<reference evidence="4" key="3">
    <citation type="submission" date="2006-07" db="EMBL/GenBank/DDBJ databases">
        <authorList>
            <person name="Buell R."/>
        </authorList>
    </citation>
    <scope>NUCLEOTIDE SEQUENCE</scope>
</reference>
<dbReference type="AlphaFoldDB" id="Q7XE74"/>
<dbReference type="PANTHER" id="PTHR26379:SF382">
    <property type="entry name" value="OS10G0435900 PROTEIN"/>
    <property type="match status" value="1"/>
</dbReference>
<evidence type="ECO:0000256" key="1">
    <source>
        <dbReference type="ARBA" id="ARBA00004906"/>
    </source>
</evidence>
<dbReference type="InterPro" id="IPR056423">
    <property type="entry name" value="BACK_BPM_SPOP"/>
</dbReference>
<evidence type="ECO:0000313" key="4">
    <source>
        <dbReference type="EMBL" id="AAP53916.1"/>
    </source>
</evidence>
<organism evidence="4">
    <name type="scientific">Oryza sativa subsp. japonica</name>
    <name type="common">Rice</name>
    <dbReference type="NCBI Taxonomy" id="39947"/>
    <lineage>
        <taxon>Eukaryota</taxon>
        <taxon>Viridiplantae</taxon>
        <taxon>Streptophyta</taxon>
        <taxon>Embryophyta</taxon>
        <taxon>Tracheophyta</taxon>
        <taxon>Spermatophyta</taxon>
        <taxon>Magnoliopsida</taxon>
        <taxon>Liliopsida</taxon>
        <taxon>Poales</taxon>
        <taxon>Poaceae</taxon>
        <taxon>BOP clade</taxon>
        <taxon>Oryzoideae</taxon>
        <taxon>Oryzeae</taxon>
        <taxon>Oryzinae</taxon>
        <taxon>Oryza</taxon>
        <taxon>Oryza sativa</taxon>
    </lineage>
</organism>
<proteinExistence type="inferred from homology"/>
<reference evidence="4" key="2">
    <citation type="submission" date="2003-05" db="EMBL/GenBank/DDBJ databases">
        <authorList>
            <person name="Buell C.R."/>
            <person name="Wing R.A."/>
            <person name="McCombie W.R."/>
            <person name="Messing J."/>
            <person name="Yuan Q."/>
            <person name="Ouyang S."/>
        </authorList>
    </citation>
    <scope>NUCLEOTIDE SEQUENCE</scope>
</reference>
<comment type="similarity">
    <text evidence="2">Belongs to the Tdpoz family.</text>
</comment>
<name>Q7XE74_ORYSJ</name>
<feature type="domain" description="BPM/SPOP BACK" evidence="3">
    <location>
        <begin position="33"/>
        <end position="68"/>
    </location>
</feature>
<evidence type="ECO:0000259" key="3">
    <source>
        <dbReference type="Pfam" id="PF24570"/>
    </source>
</evidence>
<dbReference type="PANTHER" id="PTHR26379">
    <property type="entry name" value="BTB/POZ AND MATH DOMAIN-CONTAINING PROTEIN 1"/>
    <property type="match status" value="1"/>
</dbReference>
<dbReference type="Gene3D" id="3.30.710.10">
    <property type="entry name" value="Potassium Channel Kv1.1, Chain A"/>
    <property type="match status" value="1"/>
</dbReference>
<comment type="pathway">
    <text evidence="1">Protein modification; protein ubiquitination.</text>
</comment>
<dbReference type="Pfam" id="PF24570">
    <property type="entry name" value="BACK_BPM_SPOP"/>
    <property type="match status" value="1"/>
</dbReference>
<dbReference type="InterPro" id="IPR011333">
    <property type="entry name" value="SKP1/BTB/POZ_sf"/>
</dbReference>
<protein>
    <submittedName>
        <fullName evidence="4">SnRNP protein, putative</fullName>
    </submittedName>
</protein>
<reference evidence="4" key="1">
    <citation type="journal article" date="2003" name="Science">
        <title>In-depth view of structure, activity, and evolution of rice chromosome 10.</title>
        <authorList>
            <consortium name="Rice Chromosome 10 Sequencing Consortium"/>
        </authorList>
    </citation>
    <scope>NUCLEOTIDE SEQUENCE [LARGE SCALE GENOMIC DNA]</scope>
</reference>
<gene>
    <name evidence="4" type="ordered locus">LOC_Os10g29820</name>
</gene>
<dbReference type="GO" id="GO:0016567">
    <property type="term" value="P:protein ubiquitination"/>
    <property type="evidence" value="ECO:0007669"/>
    <property type="project" value="InterPro"/>
</dbReference>
<sequence>MAQHLLAAADKYGLHRLKMICLEILSSHIDANSVATILVLAEKHYCYGLKEACFEFLNSLAVLSAIAARGKESVGATADAGVRGNAENMQVARDQGTLLIND</sequence>